<dbReference type="InterPro" id="IPR058581">
    <property type="entry name" value="TM_HPP"/>
</dbReference>
<evidence type="ECO:0000259" key="2">
    <source>
        <dbReference type="Pfam" id="PF04982"/>
    </source>
</evidence>
<keyword evidence="4" id="KW-1185">Reference proteome</keyword>
<dbReference type="PANTHER" id="PTHR33741">
    <property type="entry name" value="TRANSMEMBRANE PROTEIN DDB_G0269096-RELATED"/>
    <property type="match status" value="1"/>
</dbReference>
<dbReference type="PANTHER" id="PTHR33741:SF5">
    <property type="entry name" value="TRANSMEMBRANE PROTEIN DDB_G0269096-RELATED"/>
    <property type="match status" value="1"/>
</dbReference>
<dbReference type="RefSeq" id="WP_246416957.1">
    <property type="nucleotide sequence ID" value="NZ_BAABAG010000006.1"/>
</dbReference>
<dbReference type="AlphaFoldDB" id="A0A7W9JKV5"/>
<proteinExistence type="predicted"/>
<feature type="transmembrane region" description="Helical" evidence="1">
    <location>
        <begin position="84"/>
        <end position="108"/>
    </location>
</feature>
<dbReference type="InterPro" id="IPR007065">
    <property type="entry name" value="HPP"/>
</dbReference>
<accession>A0A7W9JKV5</accession>
<dbReference type="Pfam" id="PF04982">
    <property type="entry name" value="TM_HPP"/>
    <property type="match status" value="1"/>
</dbReference>
<protein>
    <submittedName>
        <fullName evidence="3">CBS-domain-containing membrane protein</fullName>
    </submittedName>
</protein>
<dbReference type="EMBL" id="JACHMW010000001">
    <property type="protein sequence ID" value="MBB5849775.1"/>
    <property type="molecule type" value="Genomic_DNA"/>
</dbReference>
<evidence type="ECO:0000256" key="1">
    <source>
        <dbReference type="SAM" id="Phobius"/>
    </source>
</evidence>
<keyword evidence="1" id="KW-0472">Membrane</keyword>
<feature type="transmembrane region" description="Helical" evidence="1">
    <location>
        <begin position="145"/>
        <end position="164"/>
    </location>
</feature>
<keyword evidence="1" id="KW-1133">Transmembrane helix</keyword>
<gene>
    <name evidence="3" type="ORF">HDA33_002339</name>
</gene>
<reference evidence="3 4" key="1">
    <citation type="submission" date="2020-08" db="EMBL/GenBank/DDBJ databases">
        <title>Sequencing the genomes of 1000 actinobacteria strains.</title>
        <authorList>
            <person name="Klenk H.-P."/>
        </authorList>
    </citation>
    <scope>NUCLEOTIDE SEQUENCE [LARGE SCALE GENOMIC DNA]</scope>
    <source>
        <strain evidence="3 4">DSM 17945</strain>
    </source>
</reference>
<dbReference type="Proteomes" id="UP000567246">
    <property type="component" value="Unassembled WGS sequence"/>
</dbReference>
<name>A0A7W9JKV5_9MICC</name>
<comment type="caution">
    <text evidence="3">The sequence shown here is derived from an EMBL/GenBank/DDBJ whole genome shotgun (WGS) entry which is preliminary data.</text>
</comment>
<sequence length="179" mass="18600">MSRLSRVPGLRRPRLLDPWRRPLLPRLPWHVILAASLAGAATIATLSIGQDLTSVPLLVGAFGSSCVLVFLVPHGPHSHPANVLVGHVAAAACGIAVSSVLPLAWYSLAAGMGLAMGVMAGLRVIHAPAGATALAVMLVEAGWDYLLAPILSGALVLTACALLYRRLMWRVIGPPPPPA</sequence>
<keyword evidence="1" id="KW-0812">Transmembrane</keyword>
<organism evidence="3 4">
    <name type="scientific">Micrococcus endophyticus</name>
    <dbReference type="NCBI Taxonomy" id="455343"/>
    <lineage>
        <taxon>Bacteria</taxon>
        <taxon>Bacillati</taxon>
        <taxon>Actinomycetota</taxon>
        <taxon>Actinomycetes</taxon>
        <taxon>Micrococcales</taxon>
        <taxon>Micrococcaceae</taxon>
        <taxon>Micrococcus</taxon>
    </lineage>
</organism>
<feature type="transmembrane region" description="Helical" evidence="1">
    <location>
        <begin position="27"/>
        <end position="48"/>
    </location>
</feature>
<feature type="transmembrane region" description="Helical" evidence="1">
    <location>
        <begin position="55"/>
        <end position="72"/>
    </location>
</feature>
<evidence type="ECO:0000313" key="4">
    <source>
        <dbReference type="Proteomes" id="UP000567246"/>
    </source>
</evidence>
<feature type="domain" description="HPP transmembrane region" evidence="2">
    <location>
        <begin position="25"/>
        <end position="168"/>
    </location>
</feature>
<evidence type="ECO:0000313" key="3">
    <source>
        <dbReference type="EMBL" id="MBB5849775.1"/>
    </source>
</evidence>